<name>A0A0D2I4H1_9EURO</name>
<dbReference type="STRING" id="1442369.A0A0D2I4H1"/>
<gene>
    <name evidence="4" type="ORF">Z518_09754</name>
</gene>
<feature type="compositionally biased region" description="Polar residues" evidence="3">
    <location>
        <begin position="132"/>
        <end position="148"/>
    </location>
</feature>
<feature type="region of interest" description="Disordered" evidence="3">
    <location>
        <begin position="55"/>
        <end position="154"/>
    </location>
</feature>
<dbReference type="OrthoDB" id="4160882at2759"/>
<dbReference type="GeneID" id="25297825"/>
<dbReference type="HOGENOM" id="CLU_101493_3_0_1"/>
<protein>
    <recommendedName>
        <fullName evidence="2">mRNA stability protein</fullName>
    </recommendedName>
</protein>
<keyword evidence="5" id="KW-1185">Reference proteome</keyword>
<comment type="similarity">
    <text evidence="1 2">Belongs to the endosulfine family.</text>
</comment>
<proteinExistence type="inferred from homology"/>
<dbReference type="AlphaFoldDB" id="A0A0D2I4H1"/>
<reference evidence="4 5" key="1">
    <citation type="submission" date="2015-01" db="EMBL/GenBank/DDBJ databases">
        <title>The Genome Sequence of Rhinocladiella mackenzie CBS 650.93.</title>
        <authorList>
            <consortium name="The Broad Institute Genomics Platform"/>
            <person name="Cuomo C."/>
            <person name="de Hoog S."/>
            <person name="Gorbushina A."/>
            <person name="Stielow B."/>
            <person name="Teixiera M."/>
            <person name="Abouelleil A."/>
            <person name="Chapman S.B."/>
            <person name="Priest M."/>
            <person name="Young S.K."/>
            <person name="Wortman J."/>
            <person name="Nusbaum C."/>
            <person name="Birren B."/>
        </authorList>
    </citation>
    <scope>NUCLEOTIDE SEQUENCE [LARGE SCALE GENOMIC DNA]</scope>
    <source>
        <strain evidence="4 5">CBS 650.93</strain>
    </source>
</reference>
<dbReference type="VEuPathDB" id="FungiDB:Z518_09754"/>
<evidence type="ECO:0000313" key="4">
    <source>
        <dbReference type="EMBL" id="KIX00689.1"/>
    </source>
</evidence>
<evidence type="ECO:0000313" key="5">
    <source>
        <dbReference type="Proteomes" id="UP000053617"/>
    </source>
</evidence>
<dbReference type="Proteomes" id="UP000053617">
    <property type="component" value="Unassembled WGS sequence"/>
</dbReference>
<dbReference type="EMBL" id="KN847482">
    <property type="protein sequence ID" value="KIX00689.1"/>
    <property type="molecule type" value="Genomic_DNA"/>
</dbReference>
<sequence>MDQGKVNEGLNKPVTEHERRVYARFGSLPKQNILLRSQVKERKFFDSGDFAISQATNDSVTGHPQTGKQHPASNEIPHLSSPVPSDSNVKPDANTSQHRKVINSPRESTSPETDHQYEPGKEQSSKLARSLEYNQKESFGVTAQNSARNDSKAA</sequence>
<feature type="compositionally biased region" description="Polar residues" evidence="3">
    <location>
        <begin position="55"/>
        <end position="72"/>
    </location>
</feature>
<evidence type="ECO:0000256" key="2">
    <source>
        <dbReference type="RuleBase" id="RU363120"/>
    </source>
</evidence>
<dbReference type="Pfam" id="PF04667">
    <property type="entry name" value="Endosulfine"/>
    <property type="match status" value="1"/>
</dbReference>
<accession>A0A0D2I4H1</accession>
<evidence type="ECO:0000256" key="3">
    <source>
        <dbReference type="SAM" id="MobiDB-lite"/>
    </source>
</evidence>
<dbReference type="InterPro" id="IPR006760">
    <property type="entry name" value="Endosulphine"/>
</dbReference>
<feature type="compositionally biased region" description="Basic and acidic residues" evidence="3">
    <location>
        <begin position="112"/>
        <end position="124"/>
    </location>
</feature>
<organism evidence="4 5">
    <name type="scientific">Rhinocladiella mackenziei CBS 650.93</name>
    <dbReference type="NCBI Taxonomy" id="1442369"/>
    <lineage>
        <taxon>Eukaryota</taxon>
        <taxon>Fungi</taxon>
        <taxon>Dikarya</taxon>
        <taxon>Ascomycota</taxon>
        <taxon>Pezizomycotina</taxon>
        <taxon>Eurotiomycetes</taxon>
        <taxon>Chaetothyriomycetidae</taxon>
        <taxon>Chaetothyriales</taxon>
        <taxon>Herpotrichiellaceae</taxon>
        <taxon>Rhinocladiella</taxon>
    </lineage>
</organism>
<evidence type="ECO:0000256" key="1">
    <source>
        <dbReference type="ARBA" id="ARBA00010520"/>
    </source>
</evidence>
<dbReference type="RefSeq" id="XP_013267825.1">
    <property type="nucleotide sequence ID" value="XM_013412371.1"/>
</dbReference>
<feature type="compositionally biased region" description="Polar residues" evidence="3">
    <location>
        <begin position="82"/>
        <end position="96"/>
    </location>
</feature>
<comment type="function">
    <text evidence="2">Plays an essential role in initiation of the G0 program by preventing the degradation of specific nutrient-regulated mRNAs via the 5'-3' mRNA decay pathway.</text>
</comment>